<dbReference type="AlphaFoldDB" id="A0A699ZJV1"/>
<reference evidence="1 2" key="1">
    <citation type="submission" date="2020-02" db="EMBL/GenBank/DDBJ databases">
        <title>Draft genome sequence of Haematococcus lacustris strain NIES-144.</title>
        <authorList>
            <person name="Morimoto D."/>
            <person name="Nakagawa S."/>
            <person name="Yoshida T."/>
            <person name="Sawayama S."/>
        </authorList>
    </citation>
    <scope>NUCLEOTIDE SEQUENCE [LARGE SCALE GENOMIC DNA]</scope>
    <source>
        <strain evidence="1 2">NIES-144</strain>
    </source>
</reference>
<sequence>MRNLLVSYLPTKFQLSGVAASECLRDEEEGPGCPADSDARPLENETWWRIYDNAQLVAKVLGAEMERGLNLQVGLSARCLVPVLPLTAWSTCLAALIHM</sequence>
<dbReference type="EMBL" id="BLLF01002152">
    <property type="protein sequence ID" value="GFH22913.1"/>
    <property type="molecule type" value="Genomic_DNA"/>
</dbReference>
<dbReference type="Proteomes" id="UP000485058">
    <property type="component" value="Unassembled WGS sequence"/>
</dbReference>
<comment type="caution">
    <text evidence="1">The sequence shown here is derived from an EMBL/GenBank/DDBJ whole genome shotgun (WGS) entry which is preliminary data.</text>
</comment>
<keyword evidence="2" id="KW-1185">Reference proteome</keyword>
<accession>A0A699ZJV1</accession>
<evidence type="ECO:0000313" key="1">
    <source>
        <dbReference type="EMBL" id="GFH22913.1"/>
    </source>
</evidence>
<evidence type="ECO:0000313" key="2">
    <source>
        <dbReference type="Proteomes" id="UP000485058"/>
    </source>
</evidence>
<proteinExistence type="predicted"/>
<organism evidence="1 2">
    <name type="scientific">Haematococcus lacustris</name>
    <name type="common">Green alga</name>
    <name type="synonym">Haematococcus pluvialis</name>
    <dbReference type="NCBI Taxonomy" id="44745"/>
    <lineage>
        <taxon>Eukaryota</taxon>
        <taxon>Viridiplantae</taxon>
        <taxon>Chlorophyta</taxon>
        <taxon>core chlorophytes</taxon>
        <taxon>Chlorophyceae</taxon>
        <taxon>CS clade</taxon>
        <taxon>Chlamydomonadales</taxon>
        <taxon>Haematococcaceae</taxon>
        <taxon>Haematococcus</taxon>
    </lineage>
</organism>
<name>A0A699ZJV1_HAELA</name>
<gene>
    <name evidence="1" type="ORF">HaLaN_20446</name>
</gene>
<protein>
    <submittedName>
        <fullName evidence="1">Uncharacterized protein</fullName>
    </submittedName>
</protein>